<dbReference type="AlphaFoldDB" id="A0A2M7CHY1"/>
<name>A0A2M7CHY1_9BACT</name>
<reference evidence="3" key="1">
    <citation type="submission" date="2017-09" db="EMBL/GenBank/DDBJ databases">
        <title>Depth-based differentiation of microbial function through sediment-hosted aquifers and enrichment of novel symbionts in the deep terrestrial subsurface.</title>
        <authorList>
            <person name="Probst A.J."/>
            <person name="Ladd B."/>
            <person name="Jarett J.K."/>
            <person name="Geller-Mcgrath D.E."/>
            <person name="Sieber C.M.K."/>
            <person name="Emerson J.B."/>
            <person name="Anantharaman K."/>
            <person name="Thomas B.C."/>
            <person name="Malmstrom R."/>
            <person name="Stieglmeier M."/>
            <person name="Klingl A."/>
            <person name="Woyke T."/>
            <person name="Ryan C.M."/>
            <person name="Banfield J.F."/>
        </authorList>
    </citation>
    <scope>NUCLEOTIDE SEQUENCE [LARGE SCALE GENOMIC DNA]</scope>
</reference>
<feature type="transmembrane region" description="Helical" evidence="1">
    <location>
        <begin position="27"/>
        <end position="45"/>
    </location>
</feature>
<dbReference type="Proteomes" id="UP000229966">
    <property type="component" value="Unassembled WGS sequence"/>
</dbReference>
<protein>
    <submittedName>
        <fullName evidence="2">Uncharacterized protein</fullName>
    </submittedName>
</protein>
<feature type="transmembrane region" description="Helical" evidence="1">
    <location>
        <begin position="57"/>
        <end position="77"/>
    </location>
</feature>
<keyword evidence="1" id="KW-1133">Transmembrane helix</keyword>
<keyword evidence="1" id="KW-0472">Membrane</keyword>
<keyword evidence="1" id="KW-0812">Transmembrane</keyword>
<comment type="caution">
    <text evidence="2">The sequence shown here is derived from an EMBL/GenBank/DDBJ whole genome shotgun (WGS) entry which is preliminary data.</text>
</comment>
<proteinExistence type="predicted"/>
<accession>A0A2M7CHY1</accession>
<gene>
    <name evidence="2" type="ORF">COS38_02655</name>
</gene>
<evidence type="ECO:0000313" key="3">
    <source>
        <dbReference type="Proteomes" id="UP000229966"/>
    </source>
</evidence>
<evidence type="ECO:0000313" key="2">
    <source>
        <dbReference type="EMBL" id="PIV25262.1"/>
    </source>
</evidence>
<evidence type="ECO:0000256" key="1">
    <source>
        <dbReference type="SAM" id="Phobius"/>
    </source>
</evidence>
<organism evidence="2 3">
    <name type="scientific">Candidatus Berkelbacteria bacterium CG03_land_8_20_14_0_80_40_36</name>
    <dbReference type="NCBI Taxonomy" id="1974509"/>
    <lineage>
        <taxon>Bacteria</taxon>
        <taxon>Candidatus Berkelbacteria</taxon>
    </lineage>
</organism>
<dbReference type="EMBL" id="PEUM01000074">
    <property type="protein sequence ID" value="PIV25262.1"/>
    <property type="molecule type" value="Genomic_DNA"/>
</dbReference>
<sequence length="203" mass="23148">MIAISVIASFALQEVGGRAERTMIFLSPIYLACLATGILTLCDIIKKKQKTDRGVVSARLLLGAQIIIFIFGLYNHYFIFNKRVGENTIAQFLEHRLLPGDSVYIKGSFFSGDAFAYNYYQNKLGSLDVPVYSYYADYKIGNLAQIRTKSVKDEIQSIFNNTNTNRIWFCDFSYTEKQVDGTPYQLGLDKENQEIIVWEILKT</sequence>